<dbReference type="Proteomes" id="UP000233597">
    <property type="component" value="Unassembled WGS sequence"/>
</dbReference>
<dbReference type="EMBL" id="NWTK01000001">
    <property type="protein sequence ID" value="PKR56138.1"/>
    <property type="molecule type" value="Genomic_DNA"/>
</dbReference>
<accession>A0A2N3L023</accession>
<protein>
    <submittedName>
        <fullName evidence="1">Uncharacterized protein</fullName>
    </submittedName>
</protein>
<evidence type="ECO:0000313" key="2">
    <source>
        <dbReference type="Proteomes" id="UP000233597"/>
    </source>
</evidence>
<name>A0A2N3L023_9PROT</name>
<sequence>MYVGLVLWAMTPHFPIRKILENAHKKGASPDSSPIDQYLTETAKQCSNKISGLHCVAYPWHGRHNMYKFRANSD</sequence>
<organism evidence="1 2">
    <name type="scientific">Thalassospira marina</name>
    <dbReference type="NCBI Taxonomy" id="2048283"/>
    <lineage>
        <taxon>Bacteria</taxon>
        <taxon>Pseudomonadati</taxon>
        <taxon>Pseudomonadota</taxon>
        <taxon>Alphaproteobacteria</taxon>
        <taxon>Rhodospirillales</taxon>
        <taxon>Thalassospiraceae</taxon>
        <taxon>Thalassospira</taxon>
    </lineage>
</organism>
<reference evidence="1 2" key="1">
    <citation type="submission" date="2017-09" db="EMBL/GenBank/DDBJ databases">
        <title>Biodiversity and function of Thalassospira species in the particle-attached aromatic-hydrocarbon-degrading consortia from the surface seawater of the South China Sea.</title>
        <authorList>
            <person name="Dong C."/>
            <person name="Liu R."/>
            <person name="Shao Z."/>
        </authorList>
    </citation>
    <scope>NUCLEOTIDE SEQUENCE [LARGE SCALE GENOMIC DNA]</scope>
    <source>
        <strain evidence="1 2">CSC1P2</strain>
    </source>
</reference>
<dbReference type="AlphaFoldDB" id="A0A2N3L023"/>
<comment type="caution">
    <text evidence="1">The sequence shown here is derived from an EMBL/GenBank/DDBJ whole genome shotgun (WGS) entry which is preliminary data.</text>
</comment>
<gene>
    <name evidence="1" type="ORF">COO20_02765</name>
</gene>
<evidence type="ECO:0000313" key="1">
    <source>
        <dbReference type="EMBL" id="PKR56138.1"/>
    </source>
</evidence>
<proteinExistence type="predicted"/>